<feature type="transmembrane region" description="Helical" evidence="2">
    <location>
        <begin position="280"/>
        <end position="302"/>
    </location>
</feature>
<dbReference type="InterPro" id="IPR052710">
    <property type="entry name" value="CAAX_protease"/>
</dbReference>
<dbReference type="EMBL" id="CADCWG010000037">
    <property type="protein sequence ID" value="CAA9539033.1"/>
    <property type="molecule type" value="Genomic_DNA"/>
</dbReference>
<feature type="domain" description="CAAX prenyl protease 2/Lysostaphin resistance protein A-like" evidence="3">
    <location>
        <begin position="204"/>
        <end position="292"/>
    </location>
</feature>
<feature type="compositionally biased region" description="Pro residues" evidence="1">
    <location>
        <begin position="27"/>
        <end position="37"/>
    </location>
</feature>
<dbReference type="Pfam" id="PF02517">
    <property type="entry name" value="Rce1-like"/>
    <property type="match status" value="1"/>
</dbReference>
<name>A0A6J4U2Y6_9BACT</name>
<evidence type="ECO:0000256" key="1">
    <source>
        <dbReference type="SAM" id="MobiDB-lite"/>
    </source>
</evidence>
<dbReference type="GO" id="GO:0080120">
    <property type="term" value="P:CAAX-box protein maturation"/>
    <property type="evidence" value="ECO:0007669"/>
    <property type="project" value="UniProtKB-ARBA"/>
</dbReference>
<feature type="transmembrane region" description="Helical" evidence="2">
    <location>
        <begin position="239"/>
        <end position="260"/>
    </location>
</feature>
<feature type="transmembrane region" description="Helical" evidence="2">
    <location>
        <begin position="114"/>
        <end position="133"/>
    </location>
</feature>
<dbReference type="PANTHER" id="PTHR36435:SF1">
    <property type="entry name" value="CAAX AMINO TERMINAL PROTEASE FAMILY PROTEIN"/>
    <property type="match status" value="1"/>
</dbReference>
<dbReference type="GO" id="GO:0004175">
    <property type="term" value="F:endopeptidase activity"/>
    <property type="evidence" value="ECO:0007669"/>
    <property type="project" value="UniProtKB-ARBA"/>
</dbReference>
<feature type="transmembrane region" description="Helical" evidence="2">
    <location>
        <begin position="197"/>
        <end position="218"/>
    </location>
</feature>
<feature type="transmembrane region" description="Helical" evidence="2">
    <location>
        <begin position="154"/>
        <end position="177"/>
    </location>
</feature>
<sequence>MGGSPSDPRSLPVPGHVPPDRAVGQPPASPWGRPPAPGGAAGPADRGGAAEGGSPLPRPASGVPISSGGRRTPWGILDLIGTVVVGLVLGLALVVVSVAAGALLDVDLSGSGQFGLYGTEVYLGLLVAGWAFGIRRHGAPWRSLGLRPVGVGTLLAMVPLGFVLLVVNLLVLIPFAALLGDEDAAEGTTSGPLADPAALSGADVLWLALPIAVVAPVVEEVLFRGLLYRYLRGRFGRRRVGLVMAVIVSAAIFGVLHVVVPPIFVMGLVLAALAERYDSLLPGIVLHATNNGLVVLAIAVAAG</sequence>
<keyword evidence="2" id="KW-0812">Transmembrane</keyword>
<reference evidence="4" key="1">
    <citation type="submission" date="2020-02" db="EMBL/GenBank/DDBJ databases">
        <authorList>
            <person name="Meier V. D."/>
        </authorList>
    </citation>
    <scope>NUCLEOTIDE SEQUENCE</scope>
    <source>
        <strain evidence="4">AVDCRST_MAG49</strain>
    </source>
</reference>
<accession>A0A6J4U2Y6</accession>
<evidence type="ECO:0000313" key="4">
    <source>
        <dbReference type="EMBL" id="CAA9539033.1"/>
    </source>
</evidence>
<evidence type="ECO:0000259" key="3">
    <source>
        <dbReference type="Pfam" id="PF02517"/>
    </source>
</evidence>
<organism evidence="4">
    <name type="scientific">uncultured Thermomicrobiales bacterium</name>
    <dbReference type="NCBI Taxonomy" id="1645740"/>
    <lineage>
        <taxon>Bacteria</taxon>
        <taxon>Pseudomonadati</taxon>
        <taxon>Thermomicrobiota</taxon>
        <taxon>Thermomicrobia</taxon>
        <taxon>Thermomicrobiales</taxon>
        <taxon>environmental samples</taxon>
    </lineage>
</organism>
<dbReference type="PANTHER" id="PTHR36435">
    <property type="entry name" value="SLR1288 PROTEIN"/>
    <property type="match status" value="1"/>
</dbReference>
<feature type="region of interest" description="Disordered" evidence="1">
    <location>
        <begin position="1"/>
        <end position="66"/>
    </location>
</feature>
<gene>
    <name evidence="4" type="ORF">AVDCRST_MAG49-597</name>
</gene>
<dbReference type="InterPro" id="IPR003675">
    <property type="entry name" value="Rce1/LyrA-like_dom"/>
</dbReference>
<proteinExistence type="predicted"/>
<protein>
    <recommendedName>
        <fullName evidence="3">CAAX prenyl protease 2/Lysostaphin resistance protein A-like domain-containing protein</fullName>
    </recommendedName>
</protein>
<keyword evidence="2" id="KW-0472">Membrane</keyword>
<dbReference type="AlphaFoldDB" id="A0A6J4U2Y6"/>
<feature type="transmembrane region" description="Helical" evidence="2">
    <location>
        <begin position="76"/>
        <end position="102"/>
    </location>
</feature>
<keyword evidence="2" id="KW-1133">Transmembrane helix</keyword>
<evidence type="ECO:0000256" key="2">
    <source>
        <dbReference type="SAM" id="Phobius"/>
    </source>
</evidence>